<dbReference type="RefSeq" id="WP_012488499.1">
    <property type="nucleotide sequence ID" value="NC_010995.1"/>
</dbReference>
<dbReference type="InterPro" id="IPR028203">
    <property type="entry name" value="PSII_CF48-like_dom"/>
</dbReference>
<dbReference type="CDD" id="cd15482">
    <property type="entry name" value="Sialidase_non-viral"/>
    <property type="match status" value="3"/>
</dbReference>
<evidence type="ECO:0000313" key="2">
    <source>
        <dbReference type="EMBL" id="ACE85159.1"/>
    </source>
</evidence>
<dbReference type="STRING" id="498211.CJA_2915"/>
<dbReference type="InterPro" id="IPR052025">
    <property type="entry name" value="Xyloglucanase_GH74"/>
</dbReference>
<dbReference type="KEGG" id="cja:CJA_2915"/>
<dbReference type="Proteomes" id="UP000001036">
    <property type="component" value="Chromosome"/>
</dbReference>
<dbReference type="SUPFAM" id="SSF110296">
    <property type="entry name" value="Oligoxyloglucan reducing end-specific cellobiohydrolase"/>
    <property type="match status" value="2"/>
</dbReference>
<dbReference type="SUPFAM" id="SSF50939">
    <property type="entry name" value="Sialidases"/>
    <property type="match status" value="1"/>
</dbReference>
<dbReference type="eggNOG" id="COG3386">
    <property type="taxonomic scope" value="Bacteria"/>
</dbReference>
<evidence type="ECO:0000259" key="1">
    <source>
        <dbReference type="Pfam" id="PF14870"/>
    </source>
</evidence>
<keyword evidence="3" id="KW-1185">Reference proteome</keyword>
<dbReference type="HOGENOM" id="CLU_394764_0_0_6"/>
<gene>
    <name evidence="2" type="ordered locus">CJA_2915</name>
</gene>
<protein>
    <submittedName>
        <fullName evidence="2">BNR/Asp-box repeat domain protein</fullName>
    </submittedName>
</protein>
<dbReference type="eggNOG" id="COG4447">
    <property type="taxonomic scope" value="Bacteria"/>
</dbReference>
<dbReference type="PANTHER" id="PTHR43739">
    <property type="entry name" value="XYLOGLUCANASE (EUROFUNG)"/>
    <property type="match status" value="1"/>
</dbReference>
<feature type="domain" description="Photosynthesis system II assembly factor Ycf48/Hcf136-like" evidence="1">
    <location>
        <begin position="374"/>
        <end position="646"/>
    </location>
</feature>
<dbReference type="InterPro" id="IPR015943">
    <property type="entry name" value="WD40/YVTN_repeat-like_dom_sf"/>
</dbReference>
<dbReference type="InterPro" id="IPR036278">
    <property type="entry name" value="Sialidase_sf"/>
</dbReference>
<dbReference type="PANTHER" id="PTHR43739:SF5">
    <property type="entry name" value="EXO-ALPHA-SIALIDASE"/>
    <property type="match status" value="1"/>
</dbReference>
<dbReference type="Pfam" id="PF14870">
    <property type="entry name" value="PSII_BNR"/>
    <property type="match status" value="2"/>
</dbReference>
<feature type="domain" description="Photosynthesis system II assembly factor Ycf48/Hcf136-like" evidence="1">
    <location>
        <begin position="154"/>
        <end position="349"/>
    </location>
</feature>
<name>B3PCK6_CELJU</name>
<accession>B3PCK6</accession>
<proteinExistence type="predicted"/>
<evidence type="ECO:0000313" key="3">
    <source>
        <dbReference type="Proteomes" id="UP000001036"/>
    </source>
</evidence>
<dbReference type="Gene3D" id="2.130.10.10">
    <property type="entry name" value="YVTN repeat-like/Quinoprotein amine dehydrogenase"/>
    <property type="match status" value="4"/>
</dbReference>
<dbReference type="AlphaFoldDB" id="B3PCK6"/>
<reference evidence="2 3" key="1">
    <citation type="journal article" date="2008" name="J. Bacteriol.">
        <title>Insights into plant cell wall degradation from the genome sequence of the soil bacterium Cellvibrio japonicus.</title>
        <authorList>
            <person name="Deboy R.T."/>
            <person name="Mongodin E.F."/>
            <person name="Fouts D.E."/>
            <person name="Tailford L.E."/>
            <person name="Khouri H."/>
            <person name="Emerson J.B."/>
            <person name="Mohamoud Y."/>
            <person name="Watkins K."/>
            <person name="Henrissat B."/>
            <person name="Gilbert H.J."/>
            <person name="Nelson K.E."/>
        </authorList>
    </citation>
    <scope>NUCLEOTIDE SEQUENCE [LARGE SCALE GENOMIC DNA]</scope>
    <source>
        <strain evidence="2 3">Ueda107</strain>
    </source>
</reference>
<organism evidence="2 3">
    <name type="scientific">Cellvibrio japonicus (strain Ueda107)</name>
    <name type="common">Pseudomonas fluorescens subsp. cellulosa</name>
    <dbReference type="NCBI Taxonomy" id="498211"/>
    <lineage>
        <taxon>Bacteria</taxon>
        <taxon>Pseudomonadati</taxon>
        <taxon>Pseudomonadota</taxon>
        <taxon>Gammaproteobacteria</taxon>
        <taxon>Cellvibrionales</taxon>
        <taxon>Cellvibrionaceae</taxon>
        <taxon>Cellvibrio</taxon>
    </lineage>
</organism>
<dbReference type="GO" id="GO:0010411">
    <property type="term" value="P:xyloglucan metabolic process"/>
    <property type="evidence" value="ECO:0007669"/>
    <property type="project" value="TreeGrafter"/>
</dbReference>
<dbReference type="OrthoDB" id="5664384at2"/>
<sequence length="728" mass="80450">MSVFYIAHQKISLLLLPLLWLALMSCDGLRQDVHSASRFPQVVNPDFTGSFYDPQQQRFWIWGTDASLRWSPDGHHWNRVALPGTQAVKDFLLQDASALVLMEDGTLYRSADEGISWVAVYSSSHHTGSTALAAATPNPAEKDLSKLVYLPESQRIYLLGETGYLPYSSDTGKTWEVFQLPSSYQTQKITALGVTSHHQRLLLGGESGLLGVSDDMGKTWSFHALQQETPVTAFYAFNKTLVASSTYGVWWVSQDEGNSWERFESDGQAYFTGGFYLAEDDTFFMTAHNGKLLRGTEGATQWQMLTMQFRAIMPYLSAIAFDPLRQSLHVLGTAGAHFVSTDAGKTWKVRGESALLAVDHFAFKADHSVWIGYGRGGALALSNNQGQIWQPLAPRVDMYLRELMTTPAGNWLAVGDLGMILRSDDRGNTWHSVTVAYRDPNTPPAFRAILVEPETQSIVAAGPTGTIMRSRDDGRSWQTVYYSEFDQGEAFTDLLYDSHSGNLFALEAWGRHKRSVDGGLQWESVSAAMEQTDTQAFWQITAMPLASSPSLWMAAGRGGLVASSDDQGSSWHYHSSDPSIDWYGIFAHVDSRQWFLLGSNGALQVSQDNGKHWRVLETHVAADLRRMIAVNQQVLLALGGEGVILRSEDAGIHWQQIASGIHSELRKGVIDTQGHIYVVAADGYLLRSMDEGKTWSSIATSTSAGLRGLLVDQDNVLAAGERLVMVQK</sequence>
<dbReference type="EMBL" id="CP000934">
    <property type="protein sequence ID" value="ACE85159.1"/>
    <property type="molecule type" value="Genomic_DNA"/>
</dbReference>